<accession>A0A9P7VP48</accession>
<feature type="compositionally biased region" description="Polar residues" evidence="1">
    <location>
        <begin position="82"/>
        <end position="98"/>
    </location>
</feature>
<dbReference type="RefSeq" id="XP_043037410.1">
    <property type="nucleotide sequence ID" value="XM_043177461.1"/>
</dbReference>
<dbReference type="EMBL" id="MU250542">
    <property type="protein sequence ID" value="KAG7443910.1"/>
    <property type="molecule type" value="Genomic_DNA"/>
</dbReference>
<gene>
    <name evidence="2" type="ORF">BT62DRAFT_1008587</name>
</gene>
<keyword evidence="3" id="KW-1185">Reference proteome</keyword>
<dbReference type="AlphaFoldDB" id="A0A9P7VP48"/>
<protein>
    <submittedName>
        <fullName evidence="2">Uncharacterized protein</fullName>
    </submittedName>
</protein>
<proteinExistence type="predicted"/>
<dbReference type="GeneID" id="66099748"/>
<evidence type="ECO:0000256" key="1">
    <source>
        <dbReference type="SAM" id="MobiDB-lite"/>
    </source>
</evidence>
<organism evidence="2 3">
    <name type="scientific">Guyanagaster necrorhizus</name>
    <dbReference type="NCBI Taxonomy" id="856835"/>
    <lineage>
        <taxon>Eukaryota</taxon>
        <taxon>Fungi</taxon>
        <taxon>Dikarya</taxon>
        <taxon>Basidiomycota</taxon>
        <taxon>Agaricomycotina</taxon>
        <taxon>Agaricomycetes</taxon>
        <taxon>Agaricomycetidae</taxon>
        <taxon>Agaricales</taxon>
        <taxon>Marasmiineae</taxon>
        <taxon>Physalacriaceae</taxon>
        <taxon>Guyanagaster</taxon>
    </lineage>
</organism>
<evidence type="ECO:0000313" key="2">
    <source>
        <dbReference type="EMBL" id="KAG7443910.1"/>
    </source>
</evidence>
<feature type="region of interest" description="Disordered" evidence="1">
    <location>
        <begin position="77"/>
        <end position="99"/>
    </location>
</feature>
<comment type="caution">
    <text evidence="2">The sequence shown here is derived from an EMBL/GenBank/DDBJ whole genome shotgun (WGS) entry which is preliminary data.</text>
</comment>
<dbReference type="OrthoDB" id="3038148at2759"/>
<reference evidence="2" key="1">
    <citation type="submission" date="2020-11" db="EMBL/GenBank/DDBJ databases">
        <title>Adaptations for nitrogen fixation in a non-lichenized fungal sporocarp promotes dispersal by wood-feeding termites.</title>
        <authorList>
            <consortium name="DOE Joint Genome Institute"/>
            <person name="Koch R.A."/>
            <person name="Yoon G."/>
            <person name="Arayal U."/>
            <person name="Lail K."/>
            <person name="Amirebrahimi M."/>
            <person name="Labutti K."/>
            <person name="Lipzen A."/>
            <person name="Riley R."/>
            <person name="Barry K."/>
            <person name="Henrissat B."/>
            <person name="Grigoriev I.V."/>
            <person name="Herr J.R."/>
            <person name="Aime M.C."/>
        </authorList>
    </citation>
    <scope>NUCLEOTIDE SEQUENCE</scope>
    <source>
        <strain evidence="2">MCA 3950</strain>
    </source>
</reference>
<dbReference type="Proteomes" id="UP000812287">
    <property type="component" value="Unassembled WGS sequence"/>
</dbReference>
<sequence length="132" mass="14172">MAMTLGTNILCTGLIVGRIIYAARGHRGIMGGIRTYRGIIEILGNGYIYAQKLAYPITGIAPTLIIARVASGQARPVESSHETQSSLHFQASRGSTTEAEMDDVEEDMIQGNMEGTMLITGRLELSGSVEEV</sequence>
<name>A0A9P7VP48_9AGAR</name>
<evidence type="ECO:0000313" key="3">
    <source>
        <dbReference type="Proteomes" id="UP000812287"/>
    </source>
</evidence>